<dbReference type="OrthoDB" id="7947997at2"/>
<name>A0A418T431_9RHOB</name>
<dbReference type="EMBL" id="QZCG01000002">
    <property type="protein sequence ID" value="RJE87944.1"/>
    <property type="molecule type" value="Genomic_DNA"/>
</dbReference>
<evidence type="ECO:0000313" key="1">
    <source>
        <dbReference type="EMBL" id="RJE87944.1"/>
    </source>
</evidence>
<proteinExistence type="predicted"/>
<comment type="caution">
    <text evidence="1">The sequence shown here is derived from an EMBL/GenBank/DDBJ whole genome shotgun (WGS) entry which is preliminary data.</text>
</comment>
<dbReference type="AlphaFoldDB" id="A0A418T431"/>
<gene>
    <name evidence="1" type="ORF">D3P04_03210</name>
</gene>
<evidence type="ECO:0000313" key="2">
    <source>
        <dbReference type="Proteomes" id="UP000284202"/>
    </source>
</evidence>
<sequence length="82" mass="9795">MLMTVYCGGCRRRVHYWASDLVKVLDRFHEAHDPPWPCSRCRSREYLAMTWHVPSAAELANGLTVRRPVKKIEKWIWRNERA</sequence>
<reference evidence="2" key="1">
    <citation type="submission" date="2018-09" db="EMBL/GenBank/DDBJ databases">
        <title>Acidovorax cavernicola nov. sp. isolated from Gruta de las Maravillas (Aracena, Spain).</title>
        <authorList>
            <person name="Jurado V."/>
            <person name="Gutierrez-Patricio S."/>
            <person name="Gonzalez-Pimentel J.L."/>
            <person name="Miller A.Z."/>
            <person name="Laiz L."/>
            <person name="Saiz-Jimenez C."/>
        </authorList>
    </citation>
    <scope>NUCLEOTIDE SEQUENCE [LARGE SCALE GENOMIC DNA]</scope>
    <source>
        <strain evidence="2">1011MAR3C25</strain>
    </source>
</reference>
<organism evidence="1 2">
    <name type="scientific">Paracoccus onubensis</name>
    <dbReference type="NCBI Taxonomy" id="1675788"/>
    <lineage>
        <taxon>Bacteria</taxon>
        <taxon>Pseudomonadati</taxon>
        <taxon>Pseudomonadota</taxon>
        <taxon>Alphaproteobacteria</taxon>
        <taxon>Rhodobacterales</taxon>
        <taxon>Paracoccaceae</taxon>
        <taxon>Paracoccus</taxon>
    </lineage>
</organism>
<protein>
    <submittedName>
        <fullName evidence="1">Uncharacterized protein</fullName>
    </submittedName>
</protein>
<accession>A0A418T431</accession>
<dbReference type="Proteomes" id="UP000284202">
    <property type="component" value="Unassembled WGS sequence"/>
</dbReference>
<keyword evidence="2" id="KW-1185">Reference proteome</keyword>
<dbReference type="RefSeq" id="WP_147391875.1">
    <property type="nucleotide sequence ID" value="NZ_QZCG01000002.1"/>
</dbReference>